<proteinExistence type="predicted"/>
<comment type="caution">
    <text evidence="1">The sequence shown here is derived from an EMBL/GenBank/DDBJ whole genome shotgun (WGS) entry which is preliminary data.</text>
</comment>
<organism evidence="1 2">
    <name type="scientific">Coprobacter tertius</name>
    <dbReference type="NCBI Taxonomy" id="2944915"/>
    <lineage>
        <taxon>Bacteria</taxon>
        <taxon>Pseudomonadati</taxon>
        <taxon>Bacteroidota</taxon>
        <taxon>Bacteroidia</taxon>
        <taxon>Bacteroidales</taxon>
        <taxon>Barnesiellaceae</taxon>
        <taxon>Coprobacter</taxon>
    </lineage>
</organism>
<dbReference type="RefSeq" id="WP_255027584.1">
    <property type="nucleotide sequence ID" value="NZ_JANDHW010000008.1"/>
</dbReference>
<sequence>MVAIKRIVHYALSHLSIEITDRRIHCPFIEFYHFSDLQTEIAEQNIGNIFR</sequence>
<evidence type="ECO:0000313" key="2">
    <source>
        <dbReference type="Proteomes" id="UP001205603"/>
    </source>
</evidence>
<dbReference type="EMBL" id="JANDHW010000008">
    <property type="protein sequence ID" value="MCP9612296.1"/>
    <property type="molecule type" value="Genomic_DNA"/>
</dbReference>
<keyword evidence="2" id="KW-1185">Reference proteome</keyword>
<name>A0ABT1MKB2_9BACT</name>
<reference evidence="1 2" key="1">
    <citation type="submission" date="2022-07" db="EMBL/GenBank/DDBJ databases">
        <title>Fecal culturing of patients with breast cancer.</title>
        <authorList>
            <person name="Teng N.M.Y."/>
            <person name="Kiu R."/>
            <person name="Evans R."/>
            <person name="Baker D.J."/>
            <person name="Zenner C."/>
            <person name="Robinson S.D."/>
            <person name="Hall L.J."/>
        </authorList>
    </citation>
    <scope>NUCLEOTIDE SEQUENCE [LARGE SCALE GENOMIC DNA]</scope>
    <source>
        <strain evidence="1 2">LH1063</strain>
    </source>
</reference>
<accession>A0ABT1MKB2</accession>
<dbReference type="Proteomes" id="UP001205603">
    <property type="component" value="Unassembled WGS sequence"/>
</dbReference>
<gene>
    <name evidence="1" type="ORF">NMU02_09350</name>
</gene>
<protein>
    <submittedName>
        <fullName evidence="1">Uncharacterized protein</fullName>
    </submittedName>
</protein>
<evidence type="ECO:0000313" key="1">
    <source>
        <dbReference type="EMBL" id="MCP9612296.1"/>
    </source>
</evidence>